<organism evidence="3 4">
    <name type="scientific">Flavobacterium erciyesense</name>
    <dbReference type="NCBI Taxonomy" id="2825842"/>
    <lineage>
        <taxon>Bacteria</taxon>
        <taxon>Pseudomonadati</taxon>
        <taxon>Bacteroidota</taxon>
        <taxon>Flavobacteriia</taxon>
        <taxon>Flavobacteriales</taxon>
        <taxon>Flavobacteriaceae</taxon>
        <taxon>Flavobacterium</taxon>
    </lineage>
</organism>
<evidence type="ECO:0000313" key="4">
    <source>
        <dbReference type="Proteomes" id="UP000679008"/>
    </source>
</evidence>
<dbReference type="InterPro" id="IPR036249">
    <property type="entry name" value="Thioredoxin-like_sf"/>
</dbReference>
<comment type="similarity">
    <text evidence="1 2">Belongs to the ArsC family.</text>
</comment>
<dbReference type="Pfam" id="PF03960">
    <property type="entry name" value="ArsC"/>
    <property type="match status" value="1"/>
</dbReference>
<dbReference type="PROSITE" id="PS51353">
    <property type="entry name" value="ARSC"/>
    <property type="match status" value="1"/>
</dbReference>
<dbReference type="RefSeq" id="WP_210790042.1">
    <property type="nucleotide sequence ID" value="NZ_JAGPXB010000007.1"/>
</dbReference>
<evidence type="ECO:0000313" key="3">
    <source>
        <dbReference type="EMBL" id="MBQ0908960.1"/>
    </source>
</evidence>
<sequence length="115" mass="13316">MIKVFHNARCGKSRTCLALLTAKNIDFEVVNYLQEAPTFHELETILLKLNYKPIDLIRQKEKIWIENFKGTEMTDEAIIQAMVQYPILIERPIVIDGNKAIVGRDEKLLQDFLAI</sequence>
<evidence type="ECO:0000256" key="2">
    <source>
        <dbReference type="PROSITE-ProRule" id="PRU01282"/>
    </source>
</evidence>
<accession>A0ABS5D4R1</accession>
<dbReference type="EMBL" id="JAGPXB010000007">
    <property type="protein sequence ID" value="MBQ0908960.1"/>
    <property type="molecule type" value="Genomic_DNA"/>
</dbReference>
<keyword evidence="4" id="KW-1185">Reference proteome</keyword>
<reference evidence="3 4" key="1">
    <citation type="submission" date="2021-04" db="EMBL/GenBank/DDBJ databases">
        <title>Description of novel Flavobacterium sp. F-328.</title>
        <authorList>
            <person name="Saticioglu I.B."/>
        </authorList>
    </citation>
    <scope>NUCLEOTIDE SEQUENCE [LARGE SCALE GENOMIC DNA]</scope>
    <source>
        <strain evidence="3 4">F-328</strain>
    </source>
</reference>
<dbReference type="Proteomes" id="UP000679008">
    <property type="component" value="Unassembled WGS sequence"/>
</dbReference>
<name>A0ABS5D4R1_9FLAO</name>
<comment type="caution">
    <text evidence="3">The sequence shown here is derived from an EMBL/GenBank/DDBJ whole genome shotgun (WGS) entry which is preliminary data.</text>
</comment>
<dbReference type="Gene3D" id="3.40.30.10">
    <property type="entry name" value="Glutaredoxin"/>
    <property type="match status" value="1"/>
</dbReference>
<dbReference type="PANTHER" id="PTHR30041">
    <property type="entry name" value="ARSENATE REDUCTASE"/>
    <property type="match status" value="1"/>
</dbReference>
<dbReference type="InterPro" id="IPR006660">
    <property type="entry name" value="Arsenate_reductase-like"/>
</dbReference>
<proteinExistence type="inferred from homology"/>
<dbReference type="SUPFAM" id="SSF52833">
    <property type="entry name" value="Thioredoxin-like"/>
    <property type="match status" value="1"/>
</dbReference>
<gene>
    <name evidence="3" type="ORF">KBJ98_09630</name>
</gene>
<dbReference type="PANTHER" id="PTHR30041:SF4">
    <property type="entry name" value="ARSENATE REDUCTASE"/>
    <property type="match status" value="1"/>
</dbReference>
<protein>
    <submittedName>
        <fullName evidence="3">Arsenate reductase</fullName>
    </submittedName>
</protein>
<evidence type="ECO:0000256" key="1">
    <source>
        <dbReference type="ARBA" id="ARBA00007198"/>
    </source>
</evidence>